<dbReference type="InterPro" id="IPR011044">
    <property type="entry name" value="Quino_amine_DH_bsu"/>
</dbReference>
<feature type="domain" description="TIR" evidence="4">
    <location>
        <begin position="15"/>
        <end position="128"/>
    </location>
</feature>
<dbReference type="Gene3D" id="2.130.10.10">
    <property type="entry name" value="YVTN repeat-like/Quinoprotein amine dehydrogenase"/>
    <property type="match status" value="3"/>
</dbReference>
<dbReference type="SUPFAM" id="SSF82171">
    <property type="entry name" value="DPP6 N-terminal domain-like"/>
    <property type="match status" value="1"/>
</dbReference>
<dbReference type="PATRIC" id="fig|1424334.3.peg.779"/>
<dbReference type="OrthoDB" id="8532199at2"/>
<evidence type="ECO:0000256" key="1">
    <source>
        <dbReference type="ARBA" id="ARBA00022574"/>
    </source>
</evidence>
<proteinExistence type="predicted"/>
<name>V8QYI9_9BURK</name>
<gene>
    <name evidence="5" type="ORF">W822_03875</name>
</gene>
<reference evidence="5 6" key="1">
    <citation type="journal article" date="2014" name="Genome Announc.">
        <title>Draft Genome Sequence of Advenella kashmirensis Strain W13003, a Polycyclic Aromatic Hydrocarbon-Degrading Bacterium.</title>
        <authorList>
            <person name="Wang X."/>
            <person name="Jin D."/>
            <person name="Zhou L."/>
            <person name="Wu L."/>
            <person name="An W."/>
            <person name="Zhao L."/>
        </authorList>
    </citation>
    <scope>NUCLEOTIDE SEQUENCE [LARGE SCALE GENOMIC DNA]</scope>
    <source>
        <strain evidence="5 6">W13003</strain>
    </source>
</reference>
<dbReference type="SUPFAM" id="SSF50969">
    <property type="entry name" value="YVTN repeat-like/Quinoprotein amine dehydrogenase"/>
    <property type="match status" value="1"/>
</dbReference>
<dbReference type="EMBL" id="AYXT01000001">
    <property type="protein sequence ID" value="ETF04712.1"/>
    <property type="molecule type" value="Genomic_DNA"/>
</dbReference>
<dbReference type="Gene3D" id="3.40.50.10140">
    <property type="entry name" value="Toll/interleukin-1 receptor homology (TIR) domain"/>
    <property type="match status" value="1"/>
</dbReference>
<evidence type="ECO:0000256" key="2">
    <source>
        <dbReference type="ARBA" id="ARBA00022737"/>
    </source>
</evidence>
<keyword evidence="1" id="KW-0853">WD repeat</keyword>
<dbReference type="RefSeq" id="WP_024003841.1">
    <property type="nucleotide sequence ID" value="NZ_KI650979.1"/>
</dbReference>
<dbReference type="eggNOG" id="COG0823">
    <property type="taxonomic scope" value="Bacteria"/>
</dbReference>
<dbReference type="AlphaFoldDB" id="V8QYI9"/>
<keyword evidence="2" id="KW-0677">Repeat</keyword>
<dbReference type="Proteomes" id="UP000018733">
    <property type="component" value="Unassembled WGS sequence"/>
</dbReference>
<dbReference type="HOGENOM" id="CLU_279872_0_0_4"/>
<dbReference type="PANTHER" id="PTHR22847:SF637">
    <property type="entry name" value="WD REPEAT DOMAIN 5B"/>
    <property type="match status" value="1"/>
</dbReference>
<comment type="caution">
    <text evidence="5">The sequence shown here is derived from an EMBL/GenBank/DDBJ whole genome shotgun (WGS) entry which is preliminary data.</text>
</comment>
<accession>V8QYI9</accession>
<keyword evidence="3" id="KW-0472">Membrane</keyword>
<dbReference type="PANTHER" id="PTHR22847">
    <property type="entry name" value="WD40 REPEAT PROTEIN"/>
    <property type="match status" value="1"/>
</dbReference>
<dbReference type="SUPFAM" id="SSF52200">
    <property type="entry name" value="Toll/Interleukin receptor TIR domain"/>
    <property type="match status" value="1"/>
</dbReference>
<protein>
    <recommendedName>
        <fullName evidence="4">TIR domain-containing protein</fullName>
    </recommendedName>
</protein>
<keyword evidence="3" id="KW-1133">Transmembrane helix</keyword>
<keyword evidence="6" id="KW-1185">Reference proteome</keyword>
<dbReference type="GO" id="GO:0007165">
    <property type="term" value="P:signal transduction"/>
    <property type="evidence" value="ECO:0007669"/>
    <property type="project" value="InterPro"/>
</dbReference>
<sequence length="1122" mass="126191">MNEETAESRLTYAAFISYSHADNREEGRKWADWLHHELETYEVPADLVGKSNRAGRPIPAQIYPVFQDEKELSASSNLSSALTTALDASACLIYLSSPQSARSVYVSQELRHFKQTGKSDRMIALILAGEPEYGKESTEQQCFPEVLRFRVDETGAIDTNVSEEPIAADARIPGTQEQGFTTPEAYRRQLQQDRKLSRREVERRVQAYRDRLDLARLKVIAGVLDVPLGDLTQRDQAYQLVKARQRTKIIKRIAIVIGVLAVMAMGMGVYAWTERNSAQSMLSRSLFLSGLNKIDQKEVAEGAAYMAAATRYGNERTALYVQSMLMRQNGMTLMPRLDSTPVFSPDGHWLAAINATTNAQRGIQIWDAYKQTLHTTLNDANANSFTKMLFDARGILYFTTADNKIATWQEGKPISIVYEAPADMRIASLVPDATGRWLVIQGWHVVDGKLEYIKSQLFNMRTHQLAVDQVPTRRRSSAATDQIEIEPQGRLIVFHENEDNDNRIRIYPVSADGQLLEARDYQVPARIMRLKFSPDAQHVFVRAVNGMYHIDLRKNNREVARVPGQLVPEDVYFNDGKTYTTLWQGNYTVHDINTDQAVSAGETSLNLVRLLYDDSSSVSPDMTQRVELQEGSFYLVTDLAPALLRSQHSLGEKLVSFRAMPDSKGVLILKKNGRALEYLSLEAKDGAKKYIETPFTIDRFGVDEEHDFIYVISTPENDRSQLLFYRAGTGKPIGKPVSVKGMISFSRDGRQVSSRLDEKKLGIWDIASGELARTFTLKQGEKYKLSADLSTILALDEESNWRVVDVATGKVLHQESTRIKGAYFTPDNKYLLAFFNDNAQLYDLTDFVSRLTLPTAGDSPKAELSPDGKLIAMAEDNKYIRLWSLEKMRPIGQKISNDATNGYLKFSADGQILFASDSLGVGGNKGIAMYDTTTGMPVVMPFGISRINDVVLLRNGKDILTLDARAGESILNVWAVPDALLAPARDLADQTEIYFGKQYDNDAAAVVDAPRAAQRPDSWFFQDPYVRPPVPGSTVSLTAYIEKYIPIRDASQLQLLDSYWRFHPMARAAMAVYFSQNRETGFVARRLEQMVRLQLHRVQDLSVKEKTLALLRQVHDNLQEHP</sequence>
<dbReference type="InterPro" id="IPR015943">
    <property type="entry name" value="WD40/YVTN_repeat-like_dom_sf"/>
</dbReference>
<evidence type="ECO:0000313" key="6">
    <source>
        <dbReference type="Proteomes" id="UP000018733"/>
    </source>
</evidence>
<dbReference type="STRING" id="1424334.W822_03875"/>
<dbReference type="InterPro" id="IPR000157">
    <property type="entry name" value="TIR_dom"/>
</dbReference>
<organism evidence="5 6">
    <name type="scientific">Advenella kashmirensis W13003</name>
    <dbReference type="NCBI Taxonomy" id="1424334"/>
    <lineage>
        <taxon>Bacteria</taxon>
        <taxon>Pseudomonadati</taxon>
        <taxon>Pseudomonadota</taxon>
        <taxon>Betaproteobacteria</taxon>
        <taxon>Burkholderiales</taxon>
        <taxon>Alcaligenaceae</taxon>
    </lineage>
</organism>
<dbReference type="GO" id="GO:0042393">
    <property type="term" value="F:histone binding"/>
    <property type="evidence" value="ECO:0007669"/>
    <property type="project" value="TreeGrafter"/>
</dbReference>
<keyword evidence="3" id="KW-0812">Transmembrane</keyword>
<dbReference type="Pfam" id="PF13676">
    <property type="entry name" value="TIR_2"/>
    <property type="match status" value="1"/>
</dbReference>
<feature type="transmembrane region" description="Helical" evidence="3">
    <location>
        <begin position="253"/>
        <end position="272"/>
    </location>
</feature>
<evidence type="ECO:0000259" key="4">
    <source>
        <dbReference type="Pfam" id="PF13676"/>
    </source>
</evidence>
<dbReference type="InterPro" id="IPR035897">
    <property type="entry name" value="Toll_tir_struct_dom_sf"/>
</dbReference>
<evidence type="ECO:0000313" key="5">
    <source>
        <dbReference type="EMBL" id="ETF04712.1"/>
    </source>
</evidence>
<evidence type="ECO:0000256" key="3">
    <source>
        <dbReference type="SAM" id="Phobius"/>
    </source>
</evidence>